<reference evidence="2 3" key="1">
    <citation type="journal article" date="2019" name="Int. J. Syst. Evol. Microbiol.">
        <title>The Global Catalogue of Microorganisms (GCM) 10K type strain sequencing project: providing services to taxonomists for standard genome sequencing and annotation.</title>
        <authorList>
            <consortium name="The Broad Institute Genomics Platform"/>
            <consortium name="The Broad Institute Genome Sequencing Center for Infectious Disease"/>
            <person name="Wu L."/>
            <person name="Ma J."/>
        </authorList>
    </citation>
    <scope>NUCLEOTIDE SEQUENCE [LARGE SCALE GENOMIC DNA]</scope>
    <source>
        <strain evidence="2 3">JCM 10977</strain>
    </source>
</reference>
<dbReference type="Gene3D" id="3.40.630.30">
    <property type="match status" value="1"/>
</dbReference>
<sequence>MLFGSRLAEGAELRGLEPWQAAEFLAHIDEARANIEPYVSFVDVVVDEQGAREFLQRYAERQAADSGRLYGIWLEGKLVGGLLFRTFEVRTGCCEIGAWLSAEAEGRGLITRAVQQLIDWAIEVRGMNRIEWRCFTTNERSAAVAKRLGMTLEGTLRQDFPYRGEVHDSQVWAMIRDDWEHRPWK</sequence>
<evidence type="ECO:0000313" key="2">
    <source>
        <dbReference type="EMBL" id="GAA0950931.1"/>
    </source>
</evidence>
<organism evidence="2 3">
    <name type="scientific">Kribbella koreensis</name>
    <dbReference type="NCBI Taxonomy" id="57909"/>
    <lineage>
        <taxon>Bacteria</taxon>
        <taxon>Bacillati</taxon>
        <taxon>Actinomycetota</taxon>
        <taxon>Actinomycetes</taxon>
        <taxon>Propionibacteriales</taxon>
        <taxon>Kribbellaceae</taxon>
        <taxon>Kribbella</taxon>
    </lineage>
</organism>
<proteinExistence type="predicted"/>
<dbReference type="PANTHER" id="PTHR43441:SF10">
    <property type="entry name" value="ACETYLTRANSFERASE"/>
    <property type="match status" value="1"/>
</dbReference>
<accession>A0ABN1R392</accession>
<evidence type="ECO:0000313" key="3">
    <source>
        <dbReference type="Proteomes" id="UP001500542"/>
    </source>
</evidence>
<feature type="domain" description="N-acetyltransferase" evidence="1">
    <location>
        <begin position="26"/>
        <end position="178"/>
    </location>
</feature>
<dbReference type="InterPro" id="IPR051908">
    <property type="entry name" value="Ribosomal_N-acetyltransferase"/>
</dbReference>
<dbReference type="InterPro" id="IPR000182">
    <property type="entry name" value="GNAT_dom"/>
</dbReference>
<dbReference type="SUPFAM" id="SSF55729">
    <property type="entry name" value="Acyl-CoA N-acyltransferases (Nat)"/>
    <property type="match status" value="1"/>
</dbReference>
<protein>
    <submittedName>
        <fullName evidence="2">GNAT family protein</fullName>
    </submittedName>
</protein>
<evidence type="ECO:0000259" key="1">
    <source>
        <dbReference type="PROSITE" id="PS51186"/>
    </source>
</evidence>
<dbReference type="InterPro" id="IPR016181">
    <property type="entry name" value="Acyl_CoA_acyltransferase"/>
</dbReference>
<dbReference type="EMBL" id="BAAAHK010000013">
    <property type="protein sequence ID" value="GAA0950931.1"/>
    <property type="molecule type" value="Genomic_DNA"/>
</dbReference>
<dbReference type="Pfam" id="PF13302">
    <property type="entry name" value="Acetyltransf_3"/>
    <property type="match status" value="1"/>
</dbReference>
<dbReference type="PANTHER" id="PTHR43441">
    <property type="entry name" value="RIBOSOMAL-PROTEIN-SERINE ACETYLTRANSFERASE"/>
    <property type="match status" value="1"/>
</dbReference>
<dbReference type="Proteomes" id="UP001500542">
    <property type="component" value="Unassembled WGS sequence"/>
</dbReference>
<comment type="caution">
    <text evidence="2">The sequence shown here is derived from an EMBL/GenBank/DDBJ whole genome shotgun (WGS) entry which is preliminary data.</text>
</comment>
<name>A0ABN1R392_9ACTN</name>
<dbReference type="RefSeq" id="WP_343975216.1">
    <property type="nucleotide sequence ID" value="NZ_BAAAHK010000013.1"/>
</dbReference>
<gene>
    <name evidence="2" type="ORF">GCM10009554_51610</name>
</gene>
<keyword evidence="3" id="KW-1185">Reference proteome</keyword>
<dbReference type="PROSITE" id="PS51186">
    <property type="entry name" value="GNAT"/>
    <property type="match status" value="1"/>
</dbReference>